<gene>
    <name evidence="1" type="ORF">ATL42_2947</name>
</gene>
<dbReference type="AlphaFoldDB" id="A0A2A9E9Q8"/>
<dbReference type="RefSeq" id="WP_098455958.1">
    <property type="nucleotide sequence ID" value="NZ_PDJG01000001.1"/>
</dbReference>
<sequence length="320" mass="34102">MTALLGTAVPAPHASDHVLAVSSDVDVLALARAWFADARWVREPVDGDLAARPQPRGGARMRGMVHVPAEAIPGEMLLAPRVTLRGPYPLTAAQTQALDLPSRRSSAYAIHVEGRARRAAPTGDVDPHDDLVRAFPGGRPVGDELLVARWLVAAARHARGAVLVDGGGTPVVPDPRTAVDLSLFSPNALEAERALALARTILVQAQLVTSTATLDGPQEYSLRAETPYDGTVTVRFHRTQMLPLVLNTVPWRDSGPFAYRVGWGPGTEGDLGLEQSSQLYSIARTRMAPVVNRLTLALQTAIGGIVVDADGFMRDASYLA</sequence>
<dbReference type="Proteomes" id="UP000225548">
    <property type="component" value="Unassembled WGS sequence"/>
</dbReference>
<protein>
    <submittedName>
        <fullName evidence="1">Uncharacterized protein</fullName>
    </submittedName>
</protein>
<organism evidence="1 2">
    <name type="scientific">Sanguibacter antarcticus</name>
    <dbReference type="NCBI Taxonomy" id="372484"/>
    <lineage>
        <taxon>Bacteria</taxon>
        <taxon>Bacillati</taxon>
        <taxon>Actinomycetota</taxon>
        <taxon>Actinomycetes</taxon>
        <taxon>Micrococcales</taxon>
        <taxon>Sanguibacteraceae</taxon>
        <taxon>Sanguibacter</taxon>
    </lineage>
</organism>
<evidence type="ECO:0000313" key="2">
    <source>
        <dbReference type="Proteomes" id="UP000225548"/>
    </source>
</evidence>
<dbReference type="EMBL" id="PDJG01000001">
    <property type="protein sequence ID" value="PFG35015.1"/>
    <property type="molecule type" value="Genomic_DNA"/>
</dbReference>
<comment type="caution">
    <text evidence="1">The sequence shown here is derived from an EMBL/GenBank/DDBJ whole genome shotgun (WGS) entry which is preliminary data.</text>
</comment>
<proteinExistence type="predicted"/>
<dbReference type="OrthoDB" id="5139398at2"/>
<accession>A0A2A9E9Q8</accession>
<evidence type="ECO:0000313" key="1">
    <source>
        <dbReference type="EMBL" id="PFG35015.1"/>
    </source>
</evidence>
<name>A0A2A9E9Q8_9MICO</name>
<keyword evidence="2" id="KW-1185">Reference proteome</keyword>
<reference evidence="1 2" key="1">
    <citation type="submission" date="2017-10" db="EMBL/GenBank/DDBJ databases">
        <title>Sequencing the genomes of 1000 actinobacteria strains.</title>
        <authorList>
            <person name="Klenk H.-P."/>
        </authorList>
    </citation>
    <scope>NUCLEOTIDE SEQUENCE [LARGE SCALE GENOMIC DNA]</scope>
    <source>
        <strain evidence="1 2">DSM 18966</strain>
    </source>
</reference>